<dbReference type="EMBL" id="HBEL01017941">
    <property type="protein sequence ID" value="CAD8412419.1"/>
    <property type="molecule type" value="Transcribed_RNA"/>
</dbReference>
<proteinExistence type="predicted"/>
<gene>
    <name evidence="2" type="ORF">PINE0816_LOCUS8545</name>
</gene>
<dbReference type="AlphaFoldDB" id="A0A7S0GD26"/>
<evidence type="ECO:0000313" key="2">
    <source>
        <dbReference type="EMBL" id="CAD8412419.1"/>
    </source>
</evidence>
<sequence length="241" mass="27058">MMNFNYDKAISLCSPTQQDVMVEEDPVDVERRLVKSEIELLKQTVEDGTTQFKTSQETVQYHTTQLRISQETVQDLTTQVNTNKETVQDLTIQLKASQETIQDLSTQVKTNQETVDNITTQLQASQETVQDLTTQTKVSQKTVEDLTTQFEASQEQATANTKAQEFKTNALNGKIAVLSKMLMTFLNEQGEVDKAADKLHASLDSDTRLRLAGSTSINERKEMLEKLEAIENIGSSETKSE</sequence>
<protein>
    <submittedName>
        <fullName evidence="2">Uncharacterized protein</fullName>
    </submittedName>
</protein>
<reference evidence="2" key="1">
    <citation type="submission" date="2021-01" db="EMBL/GenBank/DDBJ databases">
        <authorList>
            <person name="Corre E."/>
            <person name="Pelletier E."/>
            <person name="Niang G."/>
            <person name="Scheremetjew M."/>
            <person name="Finn R."/>
            <person name="Kale V."/>
            <person name="Holt S."/>
            <person name="Cochrane G."/>
            <person name="Meng A."/>
            <person name="Brown T."/>
            <person name="Cohen L."/>
        </authorList>
    </citation>
    <scope>NUCLEOTIDE SEQUENCE</scope>
    <source>
        <strain evidence="2">CCAP1064/1</strain>
    </source>
</reference>
<accession>A0A7S0GD26</accession>
<name>A0A7S0GD26_9STRA</name>
<keyword evidence="1" id="KW-0175">Coiled coil</keyword>
<evidence type="ECO:0000256" key="1">
    <source>
        <dbReference type="SAM" id="Coils"/>
    </source>
</evidence>
<feature type="coiled-coil region" evidence="1">
    <location>
        <begin position="87"/>
        <end position="135"/>
    </location>
</feature>
<organism evidence="2">
    <name type="scientific">Proboscia inermis</name>
    <dbReference type="NCBI Taxonomy" id="420281"/>
    <lineage>
        <taxon>Eukaryota</taxon>
        <taxon>Sar</taxon>
        <taxon>Stramenopiles</taxon>
        <taxon>Ochrophyta</taxon>
        <taxon>Bacillariophyta</taxon>
        <taxon>Coscinodiscophyceae</taxon>
        <taxon>Rhizosoleniophycidae</taxon>
        <taxon>Rhizosoleniales</taxon>
        <taxon>Rhizosoleniaceae</taxon>
        <taxon>Proboscia</taxon>
    </lineage>
</organism>